<dbReference type="OrthoDB" id="54282at2759"/>
<reference evidence="1 2" key="1">
    <citation type="journal article" date="2012" name="Genome Biol.">
        <title>Genome and low-iron response of an oceanic diatom adapted to chronic iron limitation.</title>
        <authorList>
            <person name="Lommer M."/>
            <person name="Specht M."/>
            <person name="Roy A.S."/>
            <person name="Kraemer L."/>
            <person name="Andreson R."/>
            <person name="Gutowska M.A."/>
            <person name="Wolf J."/>
            <person name="Bergner S.V."/>
            <person name="Schilhabel M.B."/>
            <person name="Klostermeier U.C."/>
            <person name="Beiko R.G."/>
            <person name="Rosenstiel P."/>
            <person name="Hippler M."/>
            <person name="Laroche J."/>
        </authorList>
    </citation>
    <scope>NUCLEOTIDE SEQUENCE [LARGE SCALE GENOMIC DNA]</scope>
    <source>
        <strain evidence="1 2">CCMP1005</strain>
    </source>
</reference>
<dbReference type="Proteomes" id="UP000266841">
    <property type="component" value="Unassembled WGS sequence"/>
</dbReference>
<proteinExistence type="predicted"/>
<dbReference type="EMBL" id="AGNL01035321">
    <property type="protein sequence ID" value="EJK54761.1"/>
    <property type="molecule type" value="Genomic_DNA"/>
</dbReference>
<comment type="caution">
    <text evidence="1">The sequence shown here is derived from an EMBL/GenBank/DDBJ whole genome shotgun (WGS) entry which is preliminary data.</text>
</comment>
<name>K0S132_THAOC</name>
<gene>
    <name evidence="1" type="ORF">THAOC_25584</name>
</gene>
<accession>K0S132</accession>
<organism evidence="1 2">
    <name type="scientific">Thalassiosira oceanica</name>
    <name type="common">Marine diatom</name>
    <dbReference type="NCBI Taxonomy" id="159749"/>
    <lineage>
        <taxon>Eukaryota</taxon>
        <taxon>Sar</taxon>
        <taxon>Stramenopiles</taxon>
        <taxon>Ochrophyta</taxon>
        <taxon>Bacillariophyta</taxon>
        <taxon>Coscinodiscophyceae</taxon>
        <taxon>Thalassiosirophycidae</taxon>
        <taxon>Thalassiosirales</taxon>
        <taxon>Thalassiosiraceae</taxon>
        <taxon>Thalassiosira</taxon>
    </lineage>
</organism>
<keyword evidence="2" id="KW-1185">Reference proteome</keyword>
<protein>
    <submittedName>
        <fullName evidence="1">Uncharacterized protein</fullName>
    </submittedName>
</protein>
<evidence type="ECO:0000313" key="2">
    <source>
        <dbReference type="Proteomes" id="UP000266841"/>
    </source>
</evidence>
<evidence type="ECO:0000313" key="1">
    <source>
        <dbReference type="EMBL" id="EJK54761.1"/>
    </source>
</evidence>
<dbReference type="AlphaFoldDB" id="K0S132"/>
<feature type="non-terminal residue" evidence="1">
    <location>
        <position position="185"/>
    </location>
</feature>
<sequence>MAKTPRENDRLTDQPRSLQPLDWCEPLGHSRHFSSAPSPPIRYEWSQRSRGKERYVLWCAALRKAVAGRDVAAECLTRAAAATWWEWNGGSTLVFWKWPKGSQLYAREGQPHFQTKDLPAFRQRQRPPQDDLARSVMKSKVDKFRGRAYVVSGDVLSLIHMFAVDKGLHDKRMVFDATASGLNDA</sequence>